<evidence type="ECO:0000259" key="6">
    <source>
        <dbReference type="PROSITE" id="PS50023"/>
    </source>
</evidence>
<dbReference type="PROSITE" id="PS50023">
    <property type="entry name" value="LIM_DOMAIN_2"/>
    <property type="match status" value="2"/>
</dbReference>
<feature type="compositionally biased region" description="Basic and acidic residues" evidence="5">
    <location>
        <begin position="193"/>
        <end position="203"/>
    </location>
</feature>
<organism evidence="8 9">
    <name type="scientific">Parnassius apollo</name>
    <name type="common">Apollo butterfly</name>
    <name type="synonym">Papilio apollo</name>
    <dbReference type="NCBI Taxonomy" id="110799"/>
    <lineage>
        <taxon>Eukaryota</taxon>
        <taxon>Metazoa</taxon>
        <taxon>Ecdysozoa</taxon>
        <taxon>Arthropoda</taxon>
        <taxon>Hexapoda</taxon>
        <taxon>Insecta</taxon>
        <taxon>Pterygota</taxon>
        <taxon>Neoptera</taxon>
        <taxon>Endopterygota</taxon>
        <taxon>Lepidoptera</taxon>
        <taxon>Glossata</taxon>
        <taxon>Ditrysia</taxon>
        <taxon>Papilionoidea</taxon>
        <taxon>Papilionidae</taxon>
        <taxon>Parnassiinae</taxon>
        <taxon>Parnassini</taxon>
        <taxon>Parnassius</taxon>
        <taxon>Parnassius</taxon>
    </lineage>
</organism>
<dbReference type="Proteomes" id="UP000691718">
    <property type="component" value="Unassembled WGS sequence"/>
</dbReference>
<comment type="caution">
    <text evidence="8">The sequence shown here is derived from an EMBL/GenBank/DDBJ whole genome shotgun (WGS) entry which is preliminary data.</text>
</comment>
<keyword evidence="9" id="KW-1185">Reference proteome</keyword>
<evidence type="ECO:0000256" key="3">
    <source>
        <dbReference type="ARBA" id="ARBA00023038"/>
    </source>
</evidence>
<dbReference type="OrthoDB" id="1746725at2759"/>
<evidence type="ECO:0000259" key="7">
    <source>
        <dbReference type="PROSITE" id="PS51089"/>
    </source>
</evidence>
<sequence length="2019" mass="223408">MRPKNETDTKVQTGTFILSEKIDDTKAKKSEKELKKEMKRLEKEKQEREKKEKKAREKEKEREKQSKKGKVVCGACGGKCSGEVLRVTDKYFHTACFTCRTCSASLARGGFFCKDGHYYCPQDYQRAFGTRCAACNQYVEGEVVSALGNTYHQKCFTCARCKRAFPSGEKVTYTGSEVISSPSPASPASPASPDRDDVDRRQPDPNDCAGCGQELSEGQALVALDRQWHTWCFACGECGAVLRGEYMGRGGVPYCERDYQRLYGVRCAYCQRYISGKVLQVRAHRRQHTQSLTLSRAQVHWERRRAVLRARLPRLPVPVQCALRLLPALHLRQGVAGAYTPYTTYTTTYTSTCSSTLGAAACRTASATTATTSASTVCAAPTASATSPARCCRCVHTVHNIHNHLHFHMLKHTGRGGVPYCERDYRDYQCHHSVRCAYCQRYISGKVLQVRAHRTQHTQPLTLPHAQVHWARRRAVLRARLPRLPVPPQCALRLLPALHLRQGVAGACTPYTTYTTTYTSTCSSTLGAAACRTASATTATTSASTVCAAPTASATSPARCCRCVHTVHNIHNHLHFHMLKYTGRGGVPYCERDYRDYQCLHSVRCAYCQRYISGKVLQVRAHRTQHTQPLTLPHAQAHWARRRAVLRARLPRLPVPPQCALRLLPALHLRQGVAGACTPYTTYTTTYTSTCSSTLGAAACRTASATTATTSATTVCAAPTASATSPARCCRCVHTVHNIHNHLHFHMLKHTGRGGVPYCERDYRDYQCHHSVRCAYCQRYISGKVLQVRAHRTQHTQPLTLPRAQVHWARWRAVLRARLPRLPVPPQCALRLLPALHLRQGVAGACTPYTTYTTTYTSTCSSTLGAAACRTASATTATTSASTVCAAPTASATSPARCCRCVHTVHNIHNHLHFHMLKHTGRGGVPYCERDYRDYQCHHSVRCAYCQRYISGKVLQVRAHRTQHTQPLTLPHAQVHWARRRAVLRARLPRLPMPPQCALRLLPALHLRQGVAGACTPYTTYTTTYTSTCSSTLGAAACRTASATTATTSASTVCAAPTASATSPARCCRCVHTVHNIHNHLHFHMLKYTGRGGVPYCERDYRDYQCLHSVRCAYCQRYISGKVLQVRAHRTQHTQPLTLPHAQAHWARRRAVLRARLPRLPVPPQCALRLLPALHLRQGVAGACTPYTTYTTTYTSTCSSTLGAAACRTASATTATTSATTVCAAPTASATSPARCCRCVHTVHNIHNHLHFHVLKYTGRGGVPYCERDYRDYQCLHSVRCAYCQRYISGKVLQVRAHRTQHTQPLTLPHAQVHWARRRAVLRARLPRLPVPPRCALRLLPALHLRQGVAGACTPYTTYTTTYTSTCSSTLGRGGVPYCERDYRDYQCLYGVRCAYCQRYISGKVLQVRAHRTQHTQPLTLPRAQAHWARRRAVLRARLPRLPVPPQCELRLLPALHLRQGVAEMRGGSSVKGRGCVLQAGENHHFHPTCARCSKCGDPFGDGEEMFLQGAAIWHPRCGPAPGDPLALDRACSELQFSMRSRTPSVNGSYCSPYSSLTRKYGYRGTSPGPNGTGRWGGWSPARITTYSYLASEPATLRRCVQPYDRPPTSPHFHRPPSSASMRTSSRPGSKASSRPGMRVLVDSMRSETPRPKSPHMNNEEPIELSHYPSAYKPPPGTQPKIERDDFPAPPYPYTDPERRRRRSETFKGVTDSDEEDGKPNGEVNGVDNKLRREEHELAKIESGIAQVFLKEVKEREKLQQWKKQNLDPRNASRTPSAAREAAPRLRYSSPVGASPSRTLDRELHRPASAATALASHQHIPSYNVVSSLRSAPRPGYGLAARSHTFSSSTAGDFTFSGMGDKTHSTDFSSGKSDMRTDLCISAGSITDVDRSAVSTEGGVIVRGGSAAGGVVGGMGGAVSAAAGGVGGRVGGVGPRGGGVRRSLPNMATSHLLHEPAKLYPYHLLLITNYRLPPDVDRLNLERHLSDAEFEAILQVARSEFYRLPQWRRNELKRRARLF</sequence>
<dbReference type="SMART" id="SM00355">
    <property type="entry name" value="ZnF_C2H2"/>
    <property type="match status" value="8"/>
</dbReference>
<dbReference type="GO" id="GO:0051015">
    <property type="term" value="F:actin filament binding"/>
    <property type="evidence" value="ECO:0007669"/>
    <property type="project" value="TreeGrafter"/>
</dbReference>
<dbReference type="PROSITE" id="PS00478">
    <property type="entry name" value="LIM_DOMAIN_1"/>
    <property type="match status" value="2"/>
</dbReference>
<evidence type="ECO:0000313" key="8">
    <source>
        <dbReference type="EMBL" id="CAG4945206.1"/>
    </source>
</evidence>
<dbReference type="PANTHER" id="PTHR24213:SF9">
    <property type="entry name" value="UNCOORDINATED 115A, ISOFORM B-RELATED"/>
    <property type="match status" value="1"/>
</dbReference>
<proteinExistence type="predicted"/>
<dbReference type="SMART" id="SM00153">
    <property type="entry name" value="VHP"/>
    <property type="match status" value="1"/>
</dbReference>
<feature type="domain" description="LIM zinc-binding" evidence="6">
    <location>
        <begin position="206"/>
        <end position="265"/>
    </location>
</feature>
<dbReference type="PROSITE" id="PS51089">
    <property type="entry name" value="HP"/>
    <property type="match status" value="1"/>
</dbReference>
<evidence type="ECO:0000256" key="5">
    <source>
        <dbReference type="SAM" id="MobiDB-lite"/>
    </source>
</evidence>
<evidence type="ECO:0000256" key="1">
    <source>
        <dbReference type="ARBA" id="ARBA00022723"/>
    </source>
</evidence>
<dbReference type="GO" id="GO:0007010">
    <property type="term" value="P:cytoskeleton organization"/>
    <property type="evidence" value="ECO:0007669"/>
    <property type="project" value="InterPro"/>
</dbReference>
<feature type="compositionally biased region" description="Low complexity" evidence="5">
    <location>
        <begin position="180"/>
        <end position="192"/>
    </location>
</feature>
<feature type="compositionally biased region" description="Polar residues" evidence="5">
    <location>
        <begin position="1618"/>
        <end position="1633"/>
    </location>
</feature>
<keyword evidence="2 4" id="KW-0862">Zinc</keyword>
<feature type="region of interest" description="Disordered" evidence="5">
    <location>
        <begin position="25"/>
        <end position="63"/>
    </location>
</feature>
<dbReference type="InterPro" id="IPR003128">
    <property type="entry name" value="Villin_headpiece"/>
</dbReference>
<keyword evidence="3 4" id="KW-0440">LIM domain</keyword>
<dbReference type="FunFam" id="2.10.110.10:FF:000075">
    <property type="entry name" value="Actin-binding lim protein 1"/>
    <property type="match status" value="1"/>
</dbReference>
<dbReference type="GO" id="GO:0015629">
    <property type="term" value="C:actin cytoskeleton"/>
    <property type="evidence" value="ECO:0007669"/>
    <property type="project" value="TreeGrafter"/>
</dbReference>
<protein>
    <submittedName>
        <fullName evidence="8">(apollo) hypothetical protein</fullName>
    </submittedName>
</protein>
<dbReference type="Pfam" id="PF00412">
    <property type="entry name" value="LIM"/>
    <property type="match status" value="3"/>
</dbReference>
<evidence type="ECO:0000256" key="4">
    <source>
        <dbReference type="PROSITE-ProRule" id="PRU00125"/>
    </source>
</evidence>
<dbReference type="GO" id="GO:0046872">
    <property type="term" value="F:metal ion binding"/>
    <property type="evidence" value="ECO:0007669"/>
    <property type="project" value="UniProtKB-KW"/>
</dbReference>
<dbReference type="InterPro" id="IPR001781">
    <property type="entry name" value="Znf_LIM"/>
</dbReference>
<dbReference type="SMART" id="SM00132">
    <property type="entry name" value="LIM"/>
    <property type="match status" value="4"/>
</dbReference>
<evidence type="ECO:0000313" key="9">
    <source>
        <dbReference type="Proteomes" id="UP000691718"/>
    </source>
</evidence>
<dbReference type="PANTHER" id="PTHR24213">
    <property type="entry name" value="ACTIN-BINDING LIM PROTEIN"/>
    <property type="match status" value="1"/>
</dbReference>
<feature type="domain" description="LIM zinc-binding" evidence="6">
    <location>
        <begin position="71"/>
        <end position="130"/>
    </location>
</feature>
<feature type="region of interest" description="Disordered" evidence="5">
    <location>
        <begin position="175"/>
        <end position="203"/>
    </location>
</feature>
<dbReference type="FunFam" id="2.10.110.10:FF:000055">
    <property type="entry name" value="Actin binding LIM protein 1"/>
    <property type="match status" value="1"/>
</dbReference>
<dbReference type="Pfam" id="PF02209">
    <property type="entry name" value="VHP"/>
    <property type="match status" value="1"/>
</dbReference>
<accession>A0A8S3W7F7</accession>
<gene>
    <name evidence="8" type="ORF">PAPOLLO_LOCUS3038</name>
</gene>
<dbReference type="InterPro" id="IPR051618">
    <property type="entry name" value="Actin-binding_LIM"/>
</dbReference>
<dbReference type="CDD" id="cd09329">
    <property type="entry name" value="LIM3_abLIM"/>
    <property type="match status" value="1"/>
</dbReference>
<dbReference type="InterPro" id="IPR013087">
    <property type="entry name" value="Znf_C2H2_type"/>
</dbReference>
<evidence type="ECO:0000256" key="2">
    <source>
        <dbReference type="ARBA" id="ARBA00022833"/>
    </source>
</evidence>
<dbReference type="GO" id="GO:0030032">
    <property type="term" value="P:lamellipodium assembly"/>
    <property type="evidence" value="ECO:0007669"/>
    <property type="project" value="TreeGrafter"/>
</dbReference>
<keyword evidence="1 4" id="KW-0479">Metal-binding</keyword>
<feature type="domain" description="HP" evidence="7">
    <location>
        <begin position="1954"/>
        <end position="2019"/>
    </location>
</feature>
<dbReference type="FunFam" id="2.10.110.10:FF:000003">
    <property type="entry name" value="actin-binding LIM protein 1 isoform X1"/>
    <property type="match status" value="1"/>
</dbReference>
<feature type="region of interest" description="Disordered" evidence="5">
    <location>
        <begin position="1601"/>
        <end position="1731"/>
    </location>
</feature>
<reference evidence="8" key="1">
    <citation type="submission" date="2021-04" db="EMBL/GenBank/DDBJ databases">
        <authorList>
            <person name="Tunstrom K."/>
        </authorList>
    </citation>
    <scope>NUCLEOTIDE SEQUENCE</scope>
</reference>
<dbReference type="CDD" id="cd09327">
    <property type="entry name" value="LIM1_abLIM"/>
    <property type="match status" value="1"/>
</dbReference>
<feature type="region of interest" description="Disordered" evidence="5">
    <location>
        <begin position="1761"/>
        <end position="1800"/>
    </location>
</feature>
<dbReference type="EMBL" id="CAJQZP010000200">
    <property type="protein sequence ID" value="CAG4945206.1"/>
    <property type="molecule type" value="Genomic_DNA"/>
</dbReference>
<name>A0A8S3W7F7_PARAO</name>